<comment type="similarity">
    <text evidence="6">Belongs to the LptE lipoprotein family.</text>
</comment>
<comment type="subunit">
    <text evidence="6">Component of the lipopolysaccharide transport and assembly complex. Interacts with LptD.</text>
</comment>
<evidence type="ECO:0000313" key="8">
    <source>
        <dbReference type="EMBL" id="PQJ95537.1"/>
    </source>
</evidence>
<dbReference type="EMBL" id="PPGH01000037">
    <property type="protein sequence ID" value="PQJ95537.1"/>
    <property type="molecule type" value="Genomic_DNA"/>
</dbReference>
<dbReference type="Gene3D" id="3.30.160.150">
    <property type="entry name" value="Lipoprotein like domain"/>
    <property type="match status" value="1"/>
</dbReference>
<evidence type="ECO:0000256" key="1">
    <source>
        <dbReference type="ARBA" id="ARBA00022729"/>
    </source>
</evidence>
<dbReference type="Pfam" id="PF04390">
    <property type="entry name" value="LptE"/>
    <property type="match status" value="1"/>
</dbReference>
<keyword evidence="7" id="KW-0812">Transmembrane</keyword>
<dbReference type="GO" id="GO:0015920">
    <property type="term" value="P:lipopolysaccharide transport"/>
    <property type="evidence" value="ECO:0007669"/>
    <property type="project" value="TreeGrafter"/>
</dbReference>
<keyword evidence="3" id="KW-0564">Palmitate</keyword>
<dbReference type="RefSeq" id="WP_105074559.1">
    <property type="nucleotide sequence ID" value="NZ_PPGH01000037.1"/>
</dbReference>
<name>A0A2S7XP65_9GAMM</name>
<protein>
    <recommendedName>
        <fullName evidence="6">LPS-assembly lipoprotein LptE</fullName>
    </recommendedName>
</protein>
<proteinExistence type="inferred from homology"/>
<dbReference type="GO" id="GO:0043165">
    <property type="term" value="P:Gram-negative-bacterium-type cell outer membrane assembly"/>
    <property type="evidence" value="ECO:0007669"/>
    <property type="project" value="UniProtKB-UniRule"/>
</dbReference>
<evidence type="ECO:0000256" key="7">
    <source>
        <dbReference type="SAM" id="Phobius"/>
    </source>
</evidence>
<gene>
    <name evidence="6" type="primary">lptE</name>
    <name evidence="8" type="ORF">CXB77_15405</name>
</gene>
<evidence type="ECO:0000256" key="2">
    <source>
        <dbReference type="ARBA" id="ARBA00023136"/>
    </source>
</evidence>
<dbReference type="AlphaFoldDB" id="A0A2S7XP65"/>
<evidence type="ECO:0000256" key="5">
    <source>
        <dbReference type="ARBA" id="ARBA00023288"/>
    </source>
</evidence>
<comment type="caution">
    <text evidence="8">The sequence shown here is derived from an EMBL/GenBank/DDBJ whole genome shotgun (WGS) entry which is preliminary data.</text>
</comment>
<dbReference type="Proteomes" id="UP000239936">
    <property type="component" value="Unassembled WGS sequence"/>
</dbReference>
<organism evidence="8 9">
    <name type="scientific">Chromatium okenii</name>
    <dbReference type="NCBI Taxonomy" id="61644"/>
    <lineage>
        <taxon>Bacteria</taxon>
        <taxon>Pseudomonadati</taxon>
        <taxon>Pseudomonadota</taxon>
        <taxon>Gammaproteobacteria</taxon>
        <taxon>Chromatiales</taxon>
        <taxon>Chromatiaceae</taxon>
        <taxon>Chromatium</taxon>
    </lineage>
</organism>
<keyword evidence="9" id="KW-1185">Reference proteome</keyword>
<dbReference type="GO" id="GO:1990351">
    <property type="term" value="C:transporter complex"/>
    <property type="evidence" value="ECO:0007669"/>
    <property type="project" value="TreeGrafter"/>
</dbReference>
<dbReference type="GO" id="GO:0009279">
    <property type="term" value="C:cell outer membrane"/>
    <property type="evidence" value="ECO:0007669"/>
    <property type="project" value="UniProtKB-UniRule"/>
</dbReference>
<dbReference type="PANTHER" id="PTHR38098:SF1">
    <property type="entry name" value="LPS-ASSEMBLY LIPOPROTEIN LPTE"/>
    <property type="match status" value="1"/>
</dbReference>
<reference evidence="8 9" key="1">
    <citation type="submission" date="2018-01" db="EMBL/GenBank/DDBJ databases">
        <title>The complete genome sequence of Chromatium okenii LaCa, a purple sulfur bacterium with a turbulent life.</title>
        <authorList>
            <person name="Luedin S.M."/>
            <person name="Liechti N."/>
            <person name="Storelli N."/>
            <person name="Danza F."/>
            <person name="Wittwer M."/>
            <person name="Pothier J.F."/>
            <person name="Tonolla M.A."/>
        </authorList>
    </citation>
    <scope>NUCLEOTIDE SEQUENCE [LARGE SCALE GENOMIC DNA]</scope>
    <source>
        <strain evidence="8 9">LaCa</strain>
    </source>
</reference>
<comment type="function">
    <text evidence="6">Together with LptD, is involved in the assembly of lipopolysaccharide (LPS) at the surface of the outer membrane. Required for the proper assembly of LptD. Binds LPS and may serve as the LPS recognition site at the outer membrane.</text>
</comment>
<feature type="transmembrane region" description="Helical" evidence="7">
    <location>
        <begin position="27"/>
        <end position="47"/>
    </location>
</feature>
<keyword evidence="7" id="KW-1133">Transmembrane helix</keyword>
<keyword evidence="1" id="KW-0732">Signal</keyword>
<dbReference type="HAMAP" id="MF_01186">
    <property type="entry name" value="LPS_assembly_LptE"/>
    <property type="match status" value="1"/>
</dbReference>
<evidence type="ECO:0000313" key="9">
    <source>
        <dbReference type="Proteomes" id="UP000239936"/>
    </source>
</evidence>
<keyword evidence="5" id="KW-0449">Lipoprotein</keyword>
<dbReference type="OrthoDB" id="7349153at2"/>
<keyword evidence="4 6" id="KW-0998">Cell outer membrane</keyword>
<evidence type="ECO:0000256" key="4">
    <source>
        <dbReference type="ARBA" id="ARBA00023237"/>
    </source>
</evidence>
<dbReference type="PANTHER" id="PTHR38098">
    <property type="entry name" value="LPS-ASSEMBLY LIPOPROTEIN LPTE"/>
    <property type="match status" value="1"/>
</dbReference>
<evidence type="ECO:0000256" key="6">
    <source>
        <dbReference type="HAMAP-Rule" id="MF_01186"/>
    </source>
</evidence>
<dbReference type="InterPro" id="IPR007485">
    <property type="entry name" value="LPS_assembly_LptE"/>
</dbReference>
<accession>A0A2S7XP65</accession>
<evidence type="ECO:0000256" key="3">
    <source>
        <dbReference type="ARBA" id="ARBA00023139"/>
    </source>
</evidence>
<keyword evidence="2 6" id="KW-0472">Membrane</keyword>
<sequence>MNNWLLINPPNPPLLKGGFFLSPLKNWGQGFLILFTFALFTGCGFHLRGRIEIPVSLNPLFIQAPVGSPVRRAIEDLLTGSAIHLTTTPAAAKLTLRILSEMRSSRVAAVDANGKTLAFELHSVVHFDAIAPDGTQKVPPQTLDLTRNFDNPEVEVLGKKLEEELIYQDFATDTADRILMRLRAVLI</sequence>
<dbReference type="GO" id="GO:0001530">
    <property type="term" value="F:lipopolysaccharide binding"/>
    <property type="evidence" value="ECO:0007669"/>
    <property type="project" value="TreeGrafter"/>
</dbReference>